<dbReference type="Pfam" id="PF25954">
    <property type="entry name" value="Beta-barrel_RND_2"/>
    <property type="match status" value="1"/>
</dbReference>
<dbReference type="Gene3D" id="1.10.287.470">
    <property type="entry name" value="Helix hairpin bin"/>
    <property type="match status" value="1"/>
</dbReference>
<dbReference type="RefSeq" id="WP_266345103.1">
    <property type="nucleotide sequence ID" value="NZ_JAPKNH010000007.1"/>
</dbReference>
<dbReference type="Gene3D" id="2.40.30.170">
    <property type="match status" value="1"/>
</dbReference>
<dbReference type="Gene3D" id="2.40.420.20">
    <property type="match status" value="1"/>
</dbReference>
<dbReference type="EMBL" id="JBHSML010000012">
    <property type="protein sequence ID" value="MFC5517706.1"/>
    <property type="molecule type" value="Genomic_DNA"/>
</dbReference>
<dbReference type="PANTHER" id="PTHR30469:SF38">
    <property type="entry name" value="HLYD FAMILY SECRETION PROTEIN"/>
    <property type="match status" value="1"/>
</dbReference>
<dbReference type="SUPFAM" id="SSF111369">
    <property type="entry name" value="HlyD-like secretion proteins"/>
    <property type="match status" value="1"/>
</dbReference>
<dbReference type="PANTHER" id="PTHR30469">
    <property type="entry name" value="MULTIDRUG RESISTANCE PROTEIN MDTA"/>
    <property type="match status" value="1"/>
</dbReference>
<name>A0ABW0PZI3_9HYPH</name>
<keyword evidence="11" id="KW-1185">Reference proteome</keyword>
<feature type="domain" description="Multidrug resistance protein MdtA-like C-terminal permuted SH3" evidence="9">
    <location>
        <begin position="295"/>
        <end position="355"/>
    </location>
</feature>
<evidence type="ECO:0000313" key="11">
    <source>
        <dbReference type="Proteomes" id="UP001596150"/>
    </source>
</evidence>
<proteinExistence type="inferred from homology"/>
<reference evidence="11" key="1">
    <citation type="journal article" date="2019" name="Int. J. Syst. Evol. Microbiol.">
        <title>The Global Catalogue of Microorganisms (GCM) 10K type strain sequencing project: providing services to taxonomists for standard genome sequencing and annotation.</title>
        <authorList>
            <consortium name="The Broad Institute Genomics Platform"/>
            <consortium name="The Broad Institute Genome Sequencing Center for Infectious Disease"/>
            <person name="Wu L."/>
            <person name="Ma J."/>
        </authorList>
    </citation>
    <scope>NUCLEOTIDE SEQUENCE [LARGE SCALE GENOMIC DNA]</scope>
    <source>
        <strain evidence="11">KACC 12633</strain>
    </source>
</reference>
<feature type="signal peptide" evidence="5">
    <location>
        <begin position="1"/>
        <end position="29"/>
    </location>
</feature>
<gene>
    <name evidence="10" type="ORF">ACFPP9_18150</name>
</gene>
<comment type="similarity">
    <text evidence="2">Belongs to the membrane fusion protein (MFP) (TC 8.A.1) family.</text>
</comment>
<dbReference type="InterPro" id="IPR058792">
    <property type="entry name" value="Beta-barrel_RND_2"/>
</dbReference>
<feature type="domain" description="CusB-like beta-barrel" evidence="8">
    <location>
        <begin position="220"/>
        <end position="287"/>
    </location>
</feature>
<dbReference type="InterPro" id="IPR058625">
    <property type="entry name" value="MdtA-like_BSH"/>
</dbReference>
<sequence length="370" mass="39186">MTKPADSRKSTRGLVRVAALLLAAAPILAACQRETEAEAPEVRPVRTVLATREKTGEKVVLTGQIEAQNEAAMAFRIGGRMIERPVNVGDRVEAGQLLARLDPVNELNALRSAQAANVAAEGQLVQARNAYGRQEHLLRNGFTTRANYDQAQQALQTAQAQVDNTEAQLEIATDRVAFTELKADVSGTITARGAEPGEVVQAGQMIVQLARQDGRDAVFDVPAQLLRTAPSDPVVSVRLTDDPSVTAVGRVREIAPQADAQTRNFPVRVGLDNPPAGLRLGSTVTGTMVMDSVPVIAIPATALTTSEQNPAVWIVDPVASTVSLRNIEIVRHDPATVVVSTGLETGDIVVTAGVQALHPGQKVRLLGAAK</sequence>
<feature type="chain" id="PRO_5046124802" evidence="5">
    <location>
        <begin position="30"/>
        <end position="370"/>
    </location>
</feature>
<dbReference type="Gene3D" id="2.40.50.100">
    <property type="match status" value="1"/>
</dbReference>
<evidence type="ECO:0000259" key="7">
    <source>
        <dbReference type="Pfam" id="PF25917"/>
    </source>
</evidence>
<dbReference type="NCBIfam" id="TIGR01730">
    <property type="entry name" value="RND_mfp"/>
    <property type="match status" value="1"/>
</dbReference>
<comment type="caution">
    <text evidence="10">The sequence shown here is derived from an EMBL/GenBank/DDBJ whole genome shotgun (WGS) entry which is preliminary data.</text>
</comment>
<evidence type="ECO:0000256" key="4">
    <source>
        <dbReference type="SAM" id="Coils"/>
    </source>
</evidence>
<accession>A0ABW0PZI3</accession>
<dbReference type="PROSITE" id="PS51257">
    <property type="entry name" value="PROKAR_LIPOPROTEIN"/>
    <property type="match status" value="1"/>
</dbReference>
<dbReference type="InterPro" id="IPR058627">
    <property type="entry name" value="MdtA-like_C"/>
</dbReference>
<feature type="coiled-coil region" evidence="4">
    <location>
        <begin position="110"/>
        <end position="182"/>
    </location>
</feature>
<protein>
    <submittedName>
        <fullName evidence="10">Efflux RND transporter periplasmic adaptor subunit</fullName>
    </submittedName>
</protein>
<evidence type="ECO:0000256" key="1">
    <source>
        <dbReference type="ARBA" id="ARBA00004196"/>
    </source>
</evidence>
<dbReference type="Proteomes" id="UP001596150">
    <property type="component" value="Unassembled WGS sequence"/>
</dbReference>
<dbReference type="Pfam" id="PF25876">
    <property type="entry name" value="HH_MFP_RND"/>
    <property type="match status" value="1"/>
</dbReference>
<evidence type="ECO:0000259" key="9">
    <source>
        <dbReference type="Pfam" id="PF25967"/>
    </source>
</evidence>
<keyword evidence="3" id="KW-0813">Transport</keyword>
<evidence type="ECO:0000256" key="2">
    <source>
        <dbReference type="ARBA" id="ARBA00009477"/>
    </source>
</evidence>
<dbReference type="InterPro" id="IPR006143">
    <property type="entry name" value="RND_pump_MFP"/>
</dbReference>
<organism evidence="10 11">
    <name type="scientific">Kaistia terrae</name>
    <dbReference type="NCBI Taxonomy" id="537017"/>
    <lineage>
        <taxon>Bacteria</taxon>
        <taxon>Pseudomonadati</taxon>
        <taxon>Pseudomonadota</taxon>
        <taxon>Alphaproteobacteria</taxon>
        <taxon>Hyphomicrobiales</taxon>
        <taxon>Kaistiaceae</taxon>
        <taxon>Kaistia</taxon>
    </lineage>
</organism>
<dbReference type="Pfam" id="PF25917">
    <property type="entry name" value="BSH_RND"/>
    <property type="match status" value="1"/>
</dbReference>
<evidence type="ECO:0000259" key="6">
    <source>
        <dbReference type="Pfam" id="PF25876"/>
    </source>
</evidence>
<keyword evidence="5" id="KW-0732">Signal</keyword>
<dbReference type="Pfam" id="PF25967">
    <property type="entry name" value="RND-MFP_C"/>
    <property type="match status" value="1"/>
</dbReference>
<evidence type="ECO:0000256" key="5">
    <source>
        <dbReference type="SAM" id="SignalP"/>
    </source>
</evidence>
<keyword evidence="4" id="KW-0175">Coiled coil</keyword>
<evidence type="ECO:0000313" key="10">
    <source>
        <dbReference type="EMBL" id="MFC5517706.1"/>
    </source>
</evidence>
<evidence type="ECO:0000259" key="8">
    <source>
        <dbReference type="Pfam" id="PF25954"/>
    </source>
</evidence>
<feature type="domain" description="Multidrug resistance protein MdtA-like alpha-helical hairpin" evidence="6">
    <location>
        <begin position="110"/>
        <end position="173"/>
    </location>
</feature>
<feature type="domain" description="Multidrug resistance protein MdtA-like barrel-sandwich hybrid" evidence="7">
    <location>
        <begin position="73"/>
        <end position="205"/>
    </location>
</feature>
<evidence type="ECO:0000256" key="3">
    <source>
        <dbReference type="ARBA" id="ARBA00022448"/>
    </source>
</evidence>
<dbReference type="InterPro" id="IPR058624">
    <property type="entry name" value="MdtA-like_HH"/>
</dbReference>
<comment type="subcellular location">
    <subcellularLocation>
        <location evidence="1">Cell envelope</location>
    </subcellularLocation>
</comment>